<dbReference type="RefSeq" id="WP_244676785.1">
    <property type="nucleotide sequence ID" value="NZ_CP095046.1"/>
</dbReference>
<dbReference type="PANTHER" id="PTHR33909">
    <property type="entry name" value="SEC TRANSLOCON ACCESSORY COMPLEX SUBUNIT YAJC"/>
    <property type="match status" value="1"/>
</dbReference>
<keyword evidence="4" id="KW-0813">Transport</keyword>
<keyword evidence="7" id="KW-0653">Protein transport</keyword>
<evidence type="ECO:0000256" key="1">
    <source>
        <dbReference type="ARBA" id="ARBA00004162"/>
    </source>
</evidence>
<accession>A0A8T9QF27</accession>
<dbReference type="Pfam" id="PF02699">
    <property type="entry name" value="YajC"/>
    <property type="match status" value="1"/>
</dbReference>
<dbReference type="SMART" id="SM01323">
    <property type="entry name" value="YajC"/>
    <property type="match status" value="1"/>
</dbReference>
<sequence>MLTTLLLQTQTGEGLTSLAFPVLIALVVYFFMIRPQQRRSSEAKKFRESLVKGASVVTIGGCMARCWRCTKNRLSSRSTKECASSLTARPLPAK</sequence>
<gene>
    <name evidence="12" type="primary">yajC</name>
    <name evidence="12" type="ORF">MUN79_05665</name>
</gene>
<keyword evidence="6 11" id="KW-0812">Transmembrane</keyword>
<feature type="transmembrane region" description="Helical" evidence="11">
    <location>
        <begin position="15"/>
        <end position="33"/>
    </location>
</feature>
<dbReference type="GO" id="GO:0005886">
    <property type="term" value="C:plasma membrane"/>
    <property type="evidence" value="ECO:0007669"/>
    <property type="project" value="UniProtKB-SubCell"/>
</dbReference>
<evidence type="ECO:0000256" key="10">
    <source>
        <dbReference type="ARBA" id="ARBA00023136"/>
    </source>
</evidence>
<comment type="similarity">
    <text evidence="2">Belongs to the YajC family.</text>
</comment>
<evidence type="ECO:0000256" key="3">
    <source>
        <dbReference type="ARBA" id="ARBA00014962"/>
    </source>
</evidence>
<evidence type="ECO:0000256" key="2">
    <source>
        <dbReference type="ARBA" id="ARBA00006742"/>
    </source>
</evidence>
<dbReference type="InterPro" id="IPR003849">
    <property type="entry name" value="Preprotein_translocase_YajC"/>
</dbReference>
<evidence type="ECO:0000313" key="13">
    <source>
        <dbReference type="Proteomes" id="UP000831796"/>
    </source>
</evidence>
<dbReference type="GO" id="GO:0015031">
    <property type="term" value="P:protein transport"/>
    <property type="evidence" value="ECO:0007669"/>
    <property type="project" value="UniProtKB-KW"/>
</dbReference>
<evidence type="ECO:0000256" key="4">
    <source>
        <dbReference type="ARBA" id="ARBA00022448"/>
    </source>
</evidence>
<reference evidence="12" key="1">
    <citation type="submission" date="2022-04" db="EMBL/GenBank/DDBJ databases">
        <title>Hymenobacter sp. isolated from the air.</title>
        <authorList>
            <person name="Won M."/>
            <person name="Lee C.-M."/>
            <person name="Woen H.-Y."/>
            <person name="Kwon S.-W."/>
        </authorList>
    </citation>
    <scope>NUCLEOTIDE SEQUENCE</scope>
    <source>
        <strain evidence="12">5116S-3</strain>
    </source>
</reference>
<keyword evidence="8 11" id="KW-1133">Transmembrane helix</keyword>
<evidence type="ECO:0000256" key="8">
    <source>
        <dbReference type="ARBA" id="ARBA00022989"/>
    </source>
</evidence>
<dbReference type="NCBIfam" id="TIGR00739">
    <property type="entry name" value="yajC"/>
    <property type="match status" value="1"/>
</dbReference>
<evidence type="ECO:0000256" key="7">
    <source>
        <dbReference type="ARBA" id="ARBA00022927"/>
    </source>
</evidence>
<organism evidence="12 13">
    <name type="scientific">Hymenobacter cellulosilyticus</name>
    <dbReference type="NCBI Taxonomy" id="2932248"/>
    <lineage>
        <taxon>Bacteria</taxon>
        <taxon>Pseudomonadati</taxon>
        <taxon>Bacteroidota</taxon>
        <taxon>Cytophagia</taxon>
        <taxon>Cytophagales</taxon>
        <taxon>Hymenobacteraceae</taxon>
        <taxon>Hymenobacter</taxon>
    </lineage>
</organism>
<keyword evidence="5" id="KW-1003">Cell membrane</keyword>
<dbReference type="EMBL" id="CP095046">
    <property type="protein sequence ID" value="UOQ73433.1"/>
    <property type="molecule type" value="Genomic_DNA"/>
</dbReference>
<dbReference type="PRINTS" id="PR01853">
    <property type="entry name" value="YAJCTRNLCASE"/>
</dbReference>
<dbReference type="KEGG" id="hcu:MUN79_05665"/>
<dbReference type="Proteomes" id="UP000831796">
    <property type="component" value="Chromosome"/>
</dbReference>
<keyword evidence="13" id="KW-1185">Reference proteome</keyword>
<dbReference type="AlphaFoldDB" id="A0A8T9QF27"/>
<dbReference type="PANTHER" id="PTHR33909:SF1">
    <property type="entry name" value="SEC TRANSLOCON ACCESSORY COMPLEX SUBUNIT YAJC"/>
    <property type="match status" value="1"/>
</dbReference>
<name>A0A8T9QF27_9BACT</name>
<protein>
    <recommendedName>
        <fullName evidence="3">Sec translocon accessory complex subunit YajC</fullName>
    </recommendedName>
</protein>
<evidence type="ECO:0000256" key="9">
    <source>
        <dbReference type="ARBA" id="ARBA00023010"/>
    </source>
</evidence>
<comment type="subcellular location">
    <subcellularLocation>
        <location evidence="1">Cell membrane</location>
        <topology evidence="1">Single-pass membrane protein</topology>
    </subcellularLocation>
</comment>
<evidence type="ECO:0000256" key="6">
    <source>
        <dbReference type="ARBA" id="ARBA00022692"/>
    </source>
</evidence>
<evidence type="ECO:0000256" key="11">
    <source>
        <dbReference type="SAM" id="Phobius"/>
    </source>
</evidence>
<evidence type="ECO:0000313" key="12">
    <source>
        <dbReference type="EMBL" id="UOQ73433.1"/>
    </source>
</evidence>
<proteinExistence type="inferred from homology"/>
<evidence type="ECO:0000256" key="5">
    <source>
        <dbReference type="ARBA" id="ARBA00022475"/>
    </source>
</evidence>
<keyword evidence="10 11" id="KW-0472">Membrane</keyword>
<keyword evidence="9" id="KW-0811">Translocation</keyword>